<reference evidence="2 3" key="1">
    <citation type="submission" date="2016-11" db="EMBL/GenBank/DDBJ databases">
        <title>Study of marine rhodopsin-containing bacteria.</title>
        <authorList>
            <person name="Yoshizawa S."/>
            <person name="Kumagai Y."/>
            <person name="Kogure K."/>
        </authorList>
    </citation>
    <scope>NUCLEOTIDE SEQUENCE [LARGE SCALE GENOMIC DNA]</scope>
    <source>
        <strain evidence="2 3">SAORIC-28</strain>
    </source>
</reference>
<dbReference type="OrthoDB" id="9870083at2"/>
<feature type="signal peptide" evidence="1">
    <location>
        <begin position="1"/>
        <end position="18"/>
    </location>
</feature>
<feature type="chain" id="PRO_5012583154" evidence="1">
    <location>
        <begin position="19"/>
        <end position="203"/>
    </location>
</feature>
<accession>A0A271J531</accession>
<gene>
    <name evidence="2" type="ORF">BSZ37_17285</name>
</gene>
<evidence type="ECO:0000256" key="1">
    <source>
        <dbReference type="SAM" id="SignalP"/>
    </source>
</evidence>
<keyword evidence="3" id="KW-1185">Reference proteome</keyword>
<dbReference type="PROSITE" id="PS51257">
    <property type="entry name" value="PROKAR_LIPOPROTEIN"/>
    <property type="match status" value="1"/>
</dbReference>
<evidence type="ECO:0000313" key="2">
    <source>
        <dbReference type="EMBL" id="PAP78065.1"/>
    </source>
</evidence>
<proteinExistence type="predicted"/>
<organism evidence="2 3">
    <name type="scientific">Rubrivirga marina</name>
    <dbReference type="NCBI Taxonomy" id="1196024"/>
    <lineage>
        <taxon>Bacteria</taxon>
        <taxon>Pseudomonadati</taxon>
        <taxon>Rhodothermota</taxon>
        <taxon>Rhodothermia</taxon>
        <taxon>Rhodothermales</taxon>
        <taxon>Rubricoccaceae</taxon>
        <taxon>Rubrivirga</taxon>
    </lineage>
</organism>
<dbReference type="Proteomes" id="UP000216339">
    <property type="component" value="Unassembled WGS sequence"/>
</dbReference>
<protein>
    <submittedName>
        <fullName evidence="2">Uncharacterized protein</fullName>
    </submittedName>
</protein>
<sequence>MRPRYSLLALAAFGVLFAGCDTAPTASDTAETVRLDVQAAPTGDVLYDLTPLRQGESFDVALDVGVDDLTLRSTRTSAGYELAYVPGEIKPETVVVSYFAHGVMVAQSTTDGGEPVVAGAAAEGPDSWHYVWRDGSWIIAKDYNNDLTNGDTTPFTLPSGEVIEVSDVTFTLVGLDTPAPQGVRFDAPQPVDVTAQAFGRPLR</sequence>
<name>A0A271J531_9BACT</name>
<dbReference type="RefSeq" id="WP_095511736.1">
    <property type="nucleotide sequence ID" value="NZ_MQWD01000001.1"/>
</dbReference>
<dbReference type="EMBL" id="MQWD01000001">
    <property type="protein sequence ID" value="PAP78065.1"/>
    <property type="molecule type" value="Genomic_DNA"/>
</dbReference>
<keyword evidence="1" id="KW-0732">Signal</keyword>
<dbReference type="AlphaFoldDB" id="A0A271J531"/>
<evidence type="ECO:0000313" key="3">
    <source>
        <dbReference type="Proteomes" id="UP000216339"/>
    </source>
</evidence>
<comment type="caution">
    <text evidence="2">The sequence shown here is derived from an EMBL/GenBank/DDBJ whole genome shotgun (WGS) entry which is preliminary data.</text>
</comment>